<feature type="transmembrane region" description="Helical" evidence="10">
    <location>
        <begin position="747"/>
        <end position="771"/>
    </location>
</feature>
<dbReference type="Pfam" id="PF00664">
    <property type="entry name" value="ABC_membrane"/>
    <property type="match status" value="2"/>
</dbReference>
<evidence type="ECO:0000256" key="8">
    <source>
        <dbReference type="ARBA" id="ARBA00023136"/>
    </source>
</evidence>
<dbReference type="SUPFAM" id="SSF52540">
    <property type="entry name" value="P-loop containing nucleoside triphosphate hydrolases"/>
    <property type="match status" value="2"/>
</dbReference>
<dbReference type="Gene3D" id="3.40.50.300">
    <property type="entry name" value="P-loop containing nucleotide triphosphate hydrolases"/>
    <property type="match status" value="2"/>
</dbReference>
<feature type="transmembrane region" description="Helical" evidence="10">
    <location>
        <begin position="914"/>
        <end position="946"/>
    </location>
</feature>
<dbReference type="InterPro" id="IPR027417">
    <property type="entry name" value="P-loop_NTPase"/>
</dbReference>
<dbReference type="FunFam" id="1.20.1560.10:FF:000014">
    <property type="entry name" value="Multidrug resistance-associated protein member 4"/>
    <property type="match status" value="1"/>
</dbReference>
<dbReference type="GO" id="GO:0005524">
    <property type="term" value="F:ATP binding"/>
    <property type="evidence" value="ECO:0007669"/>
    <property type="project" value="UniProtKB-KW"/>
</dbReference>
<dbReference type="PANTHER" id="PTHR24223:SF456">
    <property type="entry name" value="MULTIDRUG RESISTANCE-ASSOCIATED PROTEIN LETHAL(2)03659"/>
    <property type="match status" value="1"/>
</dbReference>
<accession>A0A336LQQ2</accession>
<reference evidence="13" key="1">
    <citation type="submission" date="2018-04" db="EMBL/GenBank/DDBJ databases">
        <authorList>
            <person name="Go L.Y."/>
            <person name="Mitchell J.A."/>
        </authorList>
    </citation>
    <scope>NUCLEOTIDE SEQUENCE</scope>
    <source>
        <tissue evidence="13">Whole organism</tissue>
    </source>
</reference>
<dbReference type="GO" id="GO:0016020">
    <property type="term" value="C:membrane"/>
    <property type="evidence" value="ECO:0007669"/>
    <property type="project" value="UniProtKB-SubCell"/>
</dbReference>
<evidence type="ECO:0000256" key="9">
    <source>
        <dbReference type="SAM" id="MobiDB-lite"/>
    </source>
</evidence>
<dbReference type="FunFam" id="3.40.50.300:FF:000163">
    <property type="entry name" value="Multidrug resistance-associated protein member 4"/>
    <property type="match status" value="1"/>
</dbReference>
<dbReference type="InterPro" id="IPR011527">
    <property type="entry name" value="ABC1_TM_dom"/>
</dbReference>
<evidence type="ECO:0000313" key="14">
    <source>
        <dbReference type="EMBL" id="SSX20394.1"/>
    </source>
</evidence>
<reference evidence="14" key="2">
    <citation type="submission" date="2018-07" db="EMBL/GenBank/DDBJ databases">
        <authorList>
            <person name="Quirk P.G."/>
            <person name="Krulwich T.A."/>
        </authorList>
    </citation>
    <scope>NUCLEOTIDE SEQUENCE</scope>
</reference>
<feature type="domain" description="ABC transmembrane type-1" evidence="12">
    <location>
        <begin position="104"/>
        <end position="362"/>
    </location>
</feature>
<keyword evidence="8 10" id="KW-0472">Membrane</keyword>
<evidence type="ECO:0000256" key="2">
    <source>
        <dbReference type="ARBA" id="ARBA00009726"/>
    </source>
</evidence>
<keyword evidence="6" id="KW-0067">ATP-binding</keyword>
<gene>
    <name evidence="14" type="primary">CSON001219</name>
</gene>
<feature type="compositionally biased region" description="Basic and acidic residues" evidence="9">
    <location>
        <begin position="680"/>
        <end position="692"/>
    </location>
</feature>
<keyword evidence="5" id="KW-0547">Nucleotide-binding</keyword>
<dbReference type="InterPro" id="IPR017871">
    <property type="entry name" value="ABC_transporter-like_CS"/>
</dbReference>
<comment type="subcellular location">
    <subcellularLocation>
        <location evidence="1">Membrane</location>
        <topology evidence="1">Multi-pass membrane protein</topology>
    </subcellularLocation>
</comment>
<dbReference type="PROSITE" id="PS50893">
    <property type="entry name" value="ABC_TRANSPORTER_2"/>
    <property type="match status" value="2"/>
</dbReference>
<evidence type="ECO:0000256" key="5">
    <source>
        <dbReference type="ARBA" id="ARBA00022741"/>
    </source>
</evidence>
<proteinExistence type="inferred from homology"/>
<dbReference type="CDD" id="cd18579">
    <property type="entry name" value="ABC_6TM_ABCC_D1"/>
    <property type="match status" value="1"/>
</dbReference>
<dbReference type="FunFam" id="3.40.50.300:FF:000997">
    <property type="entry name" value="Multidrug resistance-associated protein 1"/>
    <property type="match status" value="1"/>
</dbReference>
<dbReference type="InterPro" id="IPR036640">
    <property type="entry name" value="ABC1_TM_sf"/>
</dbReference>
<dbReference type="FunFam" id="1.20.1560.10:FF:000026">
    <property type="entry name" value="Multidrug resistance-associated protein lethal(2)03659"/>
    <property type="match status" value="1"/>
</dbReference>
<evidence type="ECO:0000259" key="11">
    <source>
        <dbReference type="PROSITE" id="PS50893"/>
    </source>
</evidence>
<organism evidence="14">
    <name type="scientific">Culicoides sonorensis</name>
    <name type="common">Biting midge</name>
    <dbReference type="NCBI Taxonomy" id="179676"/>
    <lineage>
        <taxon>Eukaryota</taxon>
        <taxon>Metazoa</taxon>
        <taxon>Ecdysozoa</taxon>
        <taxon>Arthropoda</taxon>
        <taxon>Hexapoda</taxon>
        <taxon>Insecta</taxon>
        <taxon>Pterygota</taxon>
        <taxon>Neoptera</taxon>
        <taxon>Endopterygota</taxon>
        <taxon>Diptera</taxon>
        <taxon>Nematocera</taxon>
        <taxon>Chironomoidea</taxon>
        <taxon>Ceratopogonidae</taxon>
        <taxon>Ceratopogoninae</taxon>
        <taxon>Culicoides</taxon>
        <taxon>Monoculicoides</taxon>
    </lineage>
</organism>
<feature type="transmembrane region" description="Helical" evidence="10">
    <location>
        <begin position="1004"/>
        <end position="1037"/>
    </location>
</feature>
<dbReference type="Gene3D" id="1.20.1560.10">
    <property type="entry name" value="ABC transporter type 1, transmembrane domain"/>
    <property type="match status" value="2"/>
</dbReference>
<keyword evidence="3" id="KW-0813">Transport</keyword>
<evidence type="ECO:0000256" key="3">
    <source>
        <dbReference type="ARBA" id="ARBA00022448"/>
    </source>
</evidence>
<name>A0A336LQQ2_CULSO</name>
<feature type="transmembrane region" description="Helical" evidence="10">
    <location>
        <begin position="312"/>
        <end position="337"/>
    </location>
</feature>
<feature type="domain" description="ABC transporter" evidence="11">
    <location>
        <begin position="1108"/>
        <end position="1340"/>
    </location>
</feature>
<protein>
    <submittedName>
        <fullName evidence="14">CSON001219 protein</fullName>
    </submittedName>
</protein>
<evidence type="ECO:0000256" key="1">
    <source>
        <dbReference type="ARBA" id="ARBA00004141"/>
    </source>
</evidence>
<evidence type="ECO:0000256" key="7">
    <source>
        <dbReference type="ARBA" id="ARBA00022989"/>
    </source>
</evidence>
<feature type="transmembrane region" description="Helical" evidence="10">
    <location>
        <begin position="201"/>
        <end position="223"/>
    </location>
</feature>
<dbReference type="InterPro" id="IPR003439">
    <property type="entry name" value="ABC_transporter-like_ATP-bd"/>
</dbReference>
<feature type="transmembrane region" description="Helical" evidence="10">
    <location>
        <begin position="129"/>
        <end position="151"/>
    </location>
</feature>
<dbReference type="InterPro" id="IPR050173">
    <property type="entry name" value="ABC_transporter_C-like"/>
</dbReference>
<feature type="domain" description="ABC transmembrane type-1" evidence="12">
    <location>
        <begin position="839"/>
        <end position="1072"/>
    </location>
</feature>
<dbReference type="PROSITE" id="PS50929">
    <property type="entry name" value="ABC_TM1F"/>
    <property type="match status" value="2"/>
</dbReference>
<dbReference type="PROSITE" id="PS00211">
    <property type="entry name" value="ABC_TRANSPORTER_1"/>
    <property type="match status" value="2"/>
</dbReference>
<feature type="compositionally biased region" description="Low complexity" evidence="9">
    <location>
        <begin position="697"/>
        <end position="713"/>
    </location>
</feature>
<dbReference type="CDD" id="cd03250">
    <property type="entry name" value="ABCC_MRP_domain1"/>
    <property type="match status" value="1"/>
</dbReference>
<keyword evidence="4 10" id="KW-0812">Transmembrane</keyword>
<evidence type="ECO:0000256" key="10">
    <source>
        <dbReference type="SAM" id="Phobius"/>
    </source>
</evidence>
<keyword evidence="7 10" id="KW-1133">Transmembrane helix</keyword>
<sequence>MESNQKPLKENPRSTANILSVITFWWTIDLFKQGYRKVLEFGDLFKPLDCDRSESLGDRLERNWYKQVNSPGRPSLIKALARTFWREYAILGFTQAFNDLFVRIAQPLVLGRLLLYFREGSTMSSESALYYSIALVALNALSAISINQYILHSFQNGMKVRIAVCSTVYRKALRLSKTALGDTSPGKVVNLLSNDVNRFDIVSVFIHSMWSAPLLTVIVGYLLWIESGWGGLIGMFVIFIVTPIQAYTGKLSSKFRLQTALRTDERVRLMDEIISGIQVIKYYAWEIPFATLIRIARKMELKIVRKNSYVRALYMTFMLFTTRMALFTTMLAIVMLGNELTASKVYVTAAYYGIIANTMSQMWVRGIAEIAEALVSLRRIRKFLEFEEKDSEKLENSNKYEKVIEKNGDIKVKKINHENGYSELPPKIAISLKNVVAKWDGVKEQGVKTKKMKKADLNLAEEDDSSRLTLDNLNIDIPSGKLIGVVGAVGAGKSSLLQAILRELPLKSGSISYKGDVSYASQEAWIFAASVRQNILFGQEMHKERYDAVVKACALIRDFEQLPFGDKTIVGERGTALSGGQKARISLARAVYRTADIYLLDDPLSAVDAHVGKHLFEECIGPKGRLGRQKATRILVTHQVHYLKDADIVVVLKDGKIEHMGSPKELFEMGIEKMLESEEYRENSSEFDEHSRRGSSRSRQNSVSSTKSSSTNGSDDEDEENTKKEESPKQNLEESSKGKVKSVFTTYLRAGAHPVIFVFVFFLFFLTQAIASSIDWWTSYWTHQEELRHFNSINNATLEIPEEINKNPSINIINAILAVAGSSSEPLSSEWCAIIHGSLLAGLFFFAISRSIAFYTSTVRSSQKLHDDMFNGVVGAPMRFFDTNPSGRILNRFSKDCGAVDEFLPKAILDAGQILLNMVGAIIVTALVNPLYIIPIFVLGIIFQILRKIYLKTSKNIKRLESICRSPVFTHLAATLNGLSTIRAFSAQNTLTEEFDDLQDVHTAAWYMFITTSTAFGFCLDLLCMTFFAIVTFSFLLMPDSSGDQVGLAITQVMALTGMVQWGVRQSAEVANQLMSVERILEYKGLEKEKQPEVPLEVSKSWPVDGKLKFNKVSYRYHEEGEKVLKSVEFEVKPGEKVGIVGRTGAGKSSLIGVLFRIAIVDGEVLIDDIDTARLELMKLRQKISIIPQDPVLFSGTLRRNLDPFEEYPDSALWQALDEVELKEIASGPLGLQTVVAAGGSNFSVGQRQLLCLARAILRNNKILVLDEATANVDPRTDELIQLTIRKRFAHCTVLTVAHRLHTIMDSDKVLVMDAGRVEEFGPPYEILQLPAGIFREMINATGQQESANLIQIAKTKYDSDKMK</sequence>
<dbReference type="VEuPathDB" id="VectorBase:CSON001219"/>
<dbReference type="PANTHER" id="PTHR24223">
    <property type="entry name" value="ATP-BINDING CASSETTE SUB-FAMILY C"/>
    <property type="match status" value="1"/>
</dbReference>
<dbReference type="EMBL" id="UFQS01000118">
    <property type="protein sequence ID" value="SSX00014.1"/>
    <property type="molecule type" value="Genomic_DNA"/>
</dbReference>
<feature type="region of interest" description="Disordered" evidence="9">
    <location>
        <begin position="680"/>
        <end position="735"/>
    </location>
</feature>
<dbReference type="SMART" id="SM00382">
    <property type="entry name" value="AAA"/>
    <property type="match status" value="2"/>
</dbReference>
<dbReference type="OMA" id="TRSFCFN"/>
<dbReference type="CDD" id="cd03244">
    <property type="entry name" value="ABCC_MRP_domain2"/>
    <property type="match status" value="1"/>
</dbReference>
<dbReference type="InterPro" id="IPR044746">
    <property type="entry name" value="ABCC_6TM_D1"/>
</dbReference>
<evidence type="ECO:0000256" key="4">
    <source>
        <dbReference type="ARBA" id="ARBA00022692"/>
    </source>
</evidence>
<dbReference type="EMBL" id="UFQT01000118">
    <property type="protein sequence ID" value="SSX20394.1"/>
    <property type="molecule type" value="Genomic_DNA"/>
</dbReference>
<evidence type="ECO:0000256" key="6">
    <source>
        <dbReference type="ARBA" id="ARBA00022840"/>
    </source>
</evidence>
<feature type="transmembrane region" description="Helical" evidence="10">
    <location>
        <begin position="833"/>
        <end position="855"/>
    </location>
</feature>
<dbReference type="Pfam" id="PF00005">
    <property type="entry name" value="ABC_tran"/>
    <property type="match status" value="2"/>
</dbReference>
<evidence type="ECO:0000313" key="13">
    <source>
        <dbReference type="EMBL" id="SSX00014.1"/>
    </source>
</evidence>
<dbReference type="SUPFAM" id="SSF90123">
    <property type="entry name" value="ABC transporter transmembrane region"/>
    <property type="match status" value="2"/>
</dbReference>
<dbReference type="GO" id="GO:0140359">
    <property type="term" value="F:ABC-type transporter activity"/>
    <property type="evidence" value="ECO:0007669"/>
    <property type="project" value="InterPro"/>
</dbReference>
<feature type="compositionally biased region" description="Basic and acidic residues" evidence="9">
    <location>
        <begin position="721"/>
        <end position="735"/>
    </location>
</feature>
<comment type="similarity">
    <text evidence="2">Belongs to the ABC transporter superfamily. ABCC family. Conjugate transporter (TC 3.A.1.208) subfamily.</text>
</comment>
<feature type="transmembrane region" description="Helical" evidence="10">
    <location>
        <begin position="229"/>
        <end position="248"/>
    </location>
</feature>
<feature type="domain" description="ABC transporter" evidence="11">
    <location>
        <begin position="447"/>
        <end position="679"/>
    </location>
</feature>
<dbReference type="GO" id="GO:0016887">
    <property type="term" value="F:ATP hydrolysis activity"/>
    <property type="evidence" value="ECO:0007669"/>
    <property type="project" value="InterPro"/>
</dbReference>
<dbReference type="InterPro" id="IPR003593">
    <property type="entry name" value="AAA+_ATPase"/>
</dbReference>
<evidence type="ECO:0000259" key="12">
    <source>
        <dbReference type="PROSITE" id="PS50929"/>
    </source>
</evidence>